<organism evidence="21">
    <name type="scientific">Capra hircus</name>
    <name type="common">Goat</name>
    <dbReference type="NCBI Taxonomy" id="9925"/>
    <lineage>
        <taxon>Eukaryota</taxon>
        <taxon>Metazoa</taxon>
        <taxon>Chordata</taxon>
        <taxon>Craniata</taxon>
        <taxon>Vertebrata</taxon>
        <taxon>Euteleostomi</taxon>
        <taxon>Mammalia</taxon>
        <taxon>Eutheria</taxon>
        <taxon>Laurasiatheria</taxon>
        <taxon>Artiodactyla</taxon>
        <taxon>Ruminantia</taxon>
        <taxon>Pecora</taxon>
        <taxon>Bovidae</taxon>
        <taxon>Caprinae</taxon>
        <taxon>Capra</taxon>
    </lineage>
</organism>
<dbReference type="GO" id="GO:0005769">
    <property type="term" value="C:early endosome"/>
    <property type="evidence" value="ECO:0007669"/>
    <property type="project" value="TreeGrafter"/>
</dbReference>
<keyword evidence="3" id="KW-0254">Endocytosis</keyword>
<dbReference type="InterPro" id="IPR013098">
    <property type="entry name" value="Ig_I-set"/>
</dbReference>
<feature type="domain" description="Ig-like" evidence="20">
    <location>
        <begin position="706"/>
        <end position="782"/>
    </location>
</feature>
<feature type="domain" description="Ig-like" evidence="20">
    <location>
        <begin position="325"/>
        <end position="405"/>
    </location>
</feature>
<keyword evidence="4 18" id="KW-0812">Transmembrane</keyword>
<dbReference type="InterPro" id="IPR003599">
    <property type="entry name" value="Ig_sub"/>
</dbReference>
<comment type="subcellular location">
    <subcellularLocation>
        <location evidence="1">Cell membrane</location>
        <topology evidence="1">Single-pass membrane protein</topology>
    </subcellularLocation>
</comment>
<feature type="transmembrane region" description="Helical" evidence="18">
    <location>
        <begin position="1552"/>
        <end position="1575"/>
    </location>
</feature>
<feature type="signal peptide" evidence="19">
    <location>
        <begin position="1"/>
        <end position="18"/>
    </location>
</feature>
<dbReference type="Pfam" id="PF08205">
    <property type="entry name" value="C2-set_2"/>
    <property type="match status" value="1"/>
</dbReference>
<evidence type="ECO:0000256" key="17">
    <source>
        <dbReference type="SAM" id="MobiDB-lite"/>
    </source>
</evidence>
<sequence>MDFLLQLLLLALPIPADLTSWGVSSPETVKGMKGSCLVIPCTFSFPASVKVPDGITAIWYYDYSGRRQVVSHSTNPQLVEARFQGRAQLVGNPELKVCNLLLKDLQPEDSGSYNFRFEISKVNRWVDVRGTAVTVTEELIMPTVASPAELHEGMEVDFNCSTPYACLQEPVTLRWQGQDPARSITSTLQKLEPTGIHHQETLHMALSWQDHGRTLSCQLSAANHRTQREIHLQVQYAPKGVEILLSPSGRNILPGDLVTLICQVNSSHPQVSSVQWVKDGTHLKTRSRVLQLPQAAWADAGVYTCEAGNGVGSSVSPPVSLHIFMAVVQVSPAGSILENQTVTLACNTPKEAPRELRYTWYKNHGLMKDTHSRTLQLHSVTRADTGFYFCEVQNAQGRERSDPVSVVVHHPPLTPHLTAFLETQEGLVGILQCSVVSEPLASLVLSREGLILASTSGEGDQSPRFSVYSAPNSLRLEIRDLGPTDSGEYTCSATSSLGNSSSTLDFHANVARLLISPAAEVAEGQAVTLSCRSSLSPMPDTRFSWYRNGALLLEGPSSSLLLPVVSSTDAGSYHCRAQDGHGTSGLSSPAVLTVLYAPRRPTFTAQLDPDTAGAGQRGLLLCRVDSDPPAQLRLLHRGRVVASALPSGGSCSACESCSSRTKVTRAPNLLRVEIQDPVLEDEGVYLCEASNVLGNASASANFNAQATVLVITPSHTLQEGTGANLTCRVNREAGGPANFTWFRDGALWAQGPLENLTLLPVARTDAALYACCILTEAGAQLSTPVVLRVLYPPDPPKLSALLDVDQGHTAVFVCTVDSRPPAQLALFHGEHLLATSPGPQLPSRGRLQAKTTANFLQLEVQDLSLKDSGSYRCEANNALGSTNTSLFFQVRGAWVRVSPSPELQEGQAVVLSCQVPTGVLEGTSYRWYRDGQPLQEFTSATIHFAAITLSQAGAYHCQAQAPGSATTNLAAPVSLHVSYAPRQATLTTLMDTGPGRLGLLLCRVNSDPPAQLRLLHGDRLVASTLQGVGELAGSSPRLQVAVAPNTLRLEIHNAVLEDEGIYTCEATNALGQALASATFDAQAVSVQVWPKATVQEGQLVNLTCLVWTTHMTQLTYTWYQDGQQRPDAAHSIALPNVTVVDATSYSCGVLIPGQTLHLSRPVTLDVLCVQVTLAPSAAVPEGAPITVSCEDPAARPPTVYAWYHNSRWLQEGPEASLSFPVVTRAHAGAYTCQVRDAQGTRSSRPTALHVLYAPRDAAVSSFWDSRTSPMAVVQCTVDSEPPAELALARNGKVLATSNGIPGLAVETGHVQVARNALRLRVQAVPSGDEDTYVCTARNLLGSVSTTLGQLQAEGVHVLAEPGLDVPEGAALNLSCQLPGGPGLMGNSTFTWFWNGRQLHTEPVPTLAFTHVARDHAGMYHCQAELPTGATASAPVTLHVLYPPKTPTMTVFVEPEGGIQGILDCRVDSEPLASLTLHLGSRLVASSQSKIAPAKPHIHVSVTPNALRVVIEELRPSDQGEYVCSASNSLGSASAATYFGTRALHRLQLFQQLLWVLGLLAGLLCLLLGLGAYYTWRRRHFQKLREGENSVEMASHKETMQEEEVTRICDDSSPVNNAALGPDSL</sequence>
<dbReference type="SMART" id="SM00408">
    <property type="entry name" value="IGc2"/>
    <property type="match status" value="13"/>
</dbReference>
<dbReference type="GO" id="GO:0046790">
    <property type="term" value="F:virion binding"/>
    <property type="evidence" value="ECO:0007669"/>
    <property type="project" value="TreeGrafter"/>
</dbReference>
<dbReference type="InterPro" id="IPR036179">
    <property type="entry name" value="Ig-like_dom_sf"/>
</dbReference>
<evidence type="ECO:0000256" key="19">
    <source>
        <dbReference type="SAM" id="SignalP"/>
    </source>
</evidence>
<evidence type="ECO:0000256" key="1">
    <source>
        <dbReference type="ARBA" id="ARBA00004162"/>
    </source>
</evidence>
<dbReference type="FunFam" id="2.60.40.10:FF:000921">
    <property type="entry name" value="sialoadhesin isoform X1"/>
    <property type="match status" value="6"/>
</dbReference>
<dbReference type="SMART" id="SM00409">
    <property type="entry name" value="IG"/>
    <property type="match status" value="15"/>
</dbReference>
<evidence type="ECO:0000256" key="11">
    <source>
        <dbReference type="ARBA" id="ARBA00023157"/>
    </source>
</evidence>
<dbReference type="InterPro" id="IPR007110">
    <property type="entry name" value="Ig-like_dom"/>
</dbReference>
<evidence type="ECO:0000256" key="18">
    <source>
        <dbReference type="SAM" id="Phobius"/>
    </source>
</evidence>
<feature type="domain" description="Ig-like" evidence="20">
    <location>
        <begin position="1353"/>
        <end position="1436"/>
    </location>
</feature>
<keyword evidence="8" id="KW-0130">Cell adhesion</keyword>
<evidence type="ECO:0000256" key="8">
    <source>
        <dbReference type="ARBA" id="ARBA00022889"/>
    </source>
</evidence>
<evidence type="ECO:0000256" key="13">
    <source>
        <dbReference type="ARBA" id="ARBA00023319"/>
    </source>
</evidence>
<evidence type="ECO:0000256" key="7">
    <source>
        <dbReference type="ARBA" id="ARBA00022737"/>
    </source>
</evidence>
<dbReference type="Ensembl" id="ENSCHIT00010014831.1">
    <property type="protein sequence ID" value="ENSCHIP00010010465.1"/>
    <property type="gene ID" value="ENSCHIG00010007663.1"/>
</dbReference>
<feature type="domain" description="Ig-like" evidence="20">
    <location>
        <begin position="238"/>
        <end position="320"/>
    </location>
</feature>
<accession>A0A8C2NWM9</accession>
<keyword evidence="9 18" id="KW-1133">Transmembrane helix</keyword>
<evidence type="ECO:0000256" key="10">
    <source>
        <dbReference type="ARBA" id="ARBA00023136"/>
    </source>
</evidence>
<dbReference type="GO" id="GO:0005770">
    <property type="term" value="C:late endosome"/>
    <property type="evidence" value="ECO:0007669"/>
    <property type="project" value="TreeGrafter"/>
</dbReference>
<keyword evidence="11" id="KW-1015">Disulfide bond</keyword>
<dbReference type="CDD" id="cd00096">
    <property type="entry name" value="Ig"/>
    <property type="match status" value="6"/>
</dbReference>
<dbReference type="PANTHER" id="PTHR47243">
    <property type="entry name" value="SIALOADHESIN"/>
    <property type="match status" value="1"/>
</dbReference>
<dbReference type="Pfam" id="PF07679">
    <property type="entry name" value="I-set"/>
    <property type="match status" value="4"/>
</dbReference>
<feature type="domain" description="Ig-like" evidence="20">
    <location>
        <begin position="601"/>
        <end position="703"/>
    </location>
</feature>
<evidence type="ECO:0000259" key="20">
    <source>
        <dbReference type="PROSITE" id="PS50835"/>
    </source>
</evidence>
<evidence type="ECO:0000256" key="16">
    <source>
        <dbReference type="ARBA" id="ARBA00076285"/>
    </source>
</evidence>
<keyword evidence="2" id="KW-1003">Cell membrane</keyword>
<dbReference type="InterPro" id="IPR003598">
    <property type="entry name" value="Ig_sub2"/>
</dbReference>
<dbReference type="SMART" id="SM00406">
    <property type="entry name" value="IGv"/>
    <property type="match status" value="4"/>
</dbReference>
<keyword evidence="12" id="KW-0325">Glycoprotein</keyword>
<dbReference type="InterPro" id="IPR013783">
    <property type="entry name" value="Ig-like_fold"/>
</dbReference>
<proteinExistence type="inferred from homology"/>
<dbReference type="Pfam" id="PF07686">
    <property type="entry name" value="V-set"/>
    <property type="match status" value="1"/>
</dbReference>
<evidence type="ECO:0000256" key="6">
    <source>
        <dbReference type="ARBA" id="ARBA00022734"/>
    </source>
</evidence>
<dbReference type="InterPro" id="IPR013106">
    <property type="entry name" value="Ig_V-set"/>
</dbReference>
<evidence type="ECO:0000256" key="14">
    <source>
        <dbReference type="ARBA" id="ARBA00038361"/>
    </source>
</evidence>
<keyword evidence="6" id="KW-0430">Lectin</keyword>
<dbReference type="PROSITE" id="PS50835">
    <property type="entry name" value="IG_LIKE"/>
    <property type="match status" value="14"/>
</dbReference>
<reference evidence="21" key="1">
    <citation type="submission" date="2019-03" db="EMBL/GenBank/DDBJ databases">
        <title>Genome sequencing and reference-guided assembly of Black Bengal Goat (Capra hircus).</title>
        <authorList>
            <person name="Siddiki A.Z."/>
            <person name="Baten A."/>
            <person name="Billah M."/>
            <person name="Alam M.A.U."/>
            <person name="Shawrob K.S.M."/>
            <person name="Saha S."/>
            <person name="Chowdhury M."/>
            <person name="Rahman A.H."/>
            <person name="Stear M."/>
            <person name="Miah G."/>
            <person name="Das G.B."/>
            <person name="Hossain M.M."/>
            <person name="Kumkum M."/>
            <person name="Islam M.S."/>
            <person name="Mollah A.M."/>
            <person name="Ahsan A."/>
            <person name="Tusar F."/>
            <person name="Khan M.K.I."/>
        </authorList>
    </citation>
    <scope>NUCLEOTIDE SEQUENCE [LARGE SCALE GENOMIC DNA]</scope>
</reference>
<keyword evidence="5 19" id="KW-0732">Signal</keyword>
<feature type="domain" description="Ig-like" evidence="20">
    <location>
        <begin position="796"/>
        <end position="889"/>
    </location>
</feature>
<evidence type="ECO:0000256" key="2">
    <source>
        <dbReference type="ARBA" id="ARBA00022475"/>
    </source>
</evidence>
<feature type="domain" description="Ig-like" evidence="20">
    <location>
        <begin position="142"/>
        <end position="231"/>
    </location>
</feature>
<dbReference type="PANTHER" id="PTHR47243:SF1">
    <property type="entry name" value="SIALOADHESIN"/>
    <property type="match status" value="1"/>
</dbReference>
<dbReference type="InterPro" id="IPR013162">
    <property type="entry name" value="CD80_C2-set"/>
</dbReference>
<feature type="region of interest" description="Disordered" evidence="17">
    <location>
        <begin position="1604"/>
        <end position="1624"/>
    </location>
</feature>
<feature type="domain" description="Ig-like" evidence="20">
    <location>
        <begin position="415"/>
        <end position="505"/>
    </location>
</feature>
<dbReference type="SUPFAM" id="SSF48726">
    <property type="entry name" value="Immunoglobulin"/>
    <property type="match status" value="13"/>
</dbReference>
<evidence type="ECO:0000256" key="4">
    <source>
        <dbReference type="ARBA" id="ARBA00022692"/>
    </source>
</evidence>
<dbReference type="GO" id="GO:0030246">
    <property type="term" value="F:carbohydrate binding"/>
    <property type="evidence" value="ECO:0007669"/>
    <property type="project" value="UniProtKB-KW"/>
</dbReference>
<feature type="domain" description="Ig-like" evidence="20">
    <location>
        <begin position="508"/>
        <end position="593"/>
    </location>
</feature>
<comment type="similarity">
    <text evidence="14">Belongs to the immunoglobulin superfamily. SIGLEC (sialic acid binding Ig-like lectin) family.</text>
</comment>
<evidence type="ECO:0000256" key="12">
    <source>
        <dbReference type="ARBA" id="ARBA00023180"/>
    </source>
</evidence>
<dbReference type="GO" id="GO:0005886">
    <property type="term" value="C:plasma membrane"/>
    <property type="evidence" value="ECO:0007669"/>
    <property type="project" value="UniProtKB-SubCell"/>
</dbReference>
<evidence type="ECO:0000256" key="9">
    <source>
        <dbReference type="ARBA" id="ARBA00022989"/>
    </source>
</evidence>
<evidence type="ECO:0000256" key="3">
    <source>
        <dbReference type="ARBA" id="ARBA00022583"/>
    </source>
</evidence>
<dbReference type="Pfam" id="PF13895">
    <property type="entry name" value="Ig_2"/>
    <property type="match status" value="7"/>
</dbReference>
<evidence type="ECO:0000256" key="15">
    <source>
        <dbReference type="ARBA" id="ARBA00073800"/>
    </source>
</evidence>
<evidence type="ECO:0000256" key="5">
    <source>
        <dbReference type="ARBA" id="ARBA00022729"/>
    </source>
</evidence>
<dbReference type="Gene3D" id="2.60.40.10">
    <property type="entry name" value="Immunoglobulins"/>
    <property type="match status" value="16"/>
</dbReference>
<dbReference type="GO" id="GO:0075512">
    <property type="term" value="P:clathrin-dependent endocytosis of virus by host cell"/>
    <property type="evidence" value="ECO:0007669"/>
    <property type="project" value="TreeGrafter"/>
</dbReference>
<evidence type="ECO:0000313" key="21">
    <source>
        <dbReference type="Ensembl" id="ENSCHIP00010010465.1"/>
    </source>
</evidence>
<feature type="domain" description="Ig-like" evidence="20">
    <location>
        <begin position="981"/>
        <end position="1080"/>
    </location>
</feature>
<dbReference type="GO" id="GO:0007155">
    <property type="term" value="P:cell adhesion"/>
    <property type="evidence" value="ECO:0007669"/>
    <property type="project" value="UniProtKB-KW"/>
</dbReference>
<feature type="chain" id="PRO_5034886736" description="Sialoadhesin" evidence="19">
    <location>
        <begin position="19"/>
        <end position="1624"/>
    </location>
</feature>
<feature type="domain" description="Ig-like" evidence="20">
    <location>
        <begin position="1169"/>
        <end position="1249"/>
    </location>
</feature>
<dbReference type="FunFam" id="2.60.40.10:FF:001277">
    <property type="entry name" value="sialoadhesin isoform X1"/>
    <property type="match status" value="5"/>
</dbReference>
<keyword evidence="10 18" id="KW-0472">Membrane</keyword>
<keyword evidence="13" id="KW-0393">Immunoglobulin domain</keyword>
<reference evidence="21" key="2">
    <citation type="submission" date="2025-08" db="UniProtKB">
        <authorList>
            <consortium name="Ensembl"/>
        </authorList>
    </citation>
    <scope>IDENTIFICATION</scope>
</reference>
<protein>
    <recommendedName>
        <fullName evidence="15">Sialoadhesin</fullName>
    </recommendedName>
    <alternativeName>
        <fullName evidence="16">Sialic acid-binding Ig-like lectin 1</fullName>
    </alternativeName>
</protein>
<keyword evidence="7" id="KW-0677">Repeat</keyword>
<feature type="domain" description="Ig-like" evidence="20">
    <location>
        <begin position="1446"/>
        <end position="1539"/>
    </location>
</feature>
<feature type="domain" description="Ig-like" evidence="20">
    <location>
        <begin position="895"/>
        <end position="974"/>
    </location>
</feature>
<name>A0A8C2NWM9_CAPHI</name>
<feature type="domain" description="Ig-like" evidence="20">
    <location>
        <begin position="1082"/>
        <end position="1163"/>
    </location>
</feature>